<dbReference type="RefSeq" id="WP_394379938.1">
    <property type="nucleotide sequence ID" value="NZ_JBIGIB010000001.1"/>
</dbReference>
<dbReference type="EMBL" id="JBIGIB010000001">
    <property type="protein sequence ID" value="MFG6465066.1"/>
    <property type="molecule type" value="Genomic_DNA"/>
</dbReference>
<feature type="chain" id="PRO_5047424252" evidence="1">
    <location>
        <begin position="24"/>
        <end position="300"/>
    </location>
</feature>
<dbReference type="InterPro" id="IPR021393">
    <property type="entry name" value="DUF3034"/>
</dbReference>
<keyword evidence="3" id="KW-1185">Reference proteome</keyword>
<name>A0ABW7GSW4_9BURK</name>
<proteinExistence type="predicted"/>
<organism evidence="2 3">
    <name type="scientific">Pelomonas baiyunensis</name>
    <dbReference type="NCBI Taxonomy" id="3299026"/>
    <lineage>
        <taxon>Bacteria</taxon>
        <taxon>Pseudomonadati</taxon>
        <taxon>Pseudomonadota</taxon>
        <taxon>Betaproteobacteria</taxon>
        <taxon>Burkholderiales</taxon>
        <taxon>Sphaerotilaceae</taxon>
        <taxon>Roseateles</taxon>
    </lineage>
</organism>
<gene>
    <name evidence="2" type="ORF">ACG01O_00450</name>
</gene>
<protein>
    <submittedName>
        <fullName evidence="2">DUF3034 family protein</fullName>
    </submittedName>
</protein>
<accession>A0ABW7GSW4</accession>
<comment type="caution">
    <text evidence="2">The sequence shown here is derived from an EMBL/GenBank/DDBJ whole genome shotgun (WGS) entry which is preliminary data.</text>
</comment>
<evidence type="ECO:0000313" key="3">
    <source>
        <dbReference type="Proteomes" id="UP001606303"/>
    </source>
</evidence>
<feature type="signal peptide" evidence="1">
    <location>
        <begin position="1"/>
        <end position="23"/>
    </location>
</feature>
<dbReference type="Proteomes" id="UP001606303">
    <property type="component" value="Unassembled WGS sequence"/>
</dbReference>
<reference evidence="2 3" key="1">
    <citation type="submission" date="2024-08" db="EMBL/GenBank/DDBJ databases">
        <authorList>
            <person name="Lu H."/>
        </authorList>
    </citation>
    <scope>NUCLEOTIDE SEQUENCE [LARGE SCALE GENOMIC DNA]</scope>
    <source>
        <strain evidence="2 3">BYS87W</strain>
    </source>
</reference>
<evidence type="ECO:0000256" key="1">
    <source>
        <dbReference type="SAM" id="SignalP"/>
    </source>
</evidence>
<evidence type="ECO:0000313" key="2">
    <source>
        <dbReference type="EMBL" id="MFG6465066.1"/>
    </source>
</evidence>
<dbReference type="Pfam" id="PF11231">
    <property type="entry name" value="DUF3034"/>
    <property type="match status" value="1"/>
</dbReference>
<sequence>MTLRVSLAATAALAVGLAGAAHAGDGKLLLTGGVSSIDGAAGGGLTPWAVTGSYATAGEWGGTAFLTGVKTGDYALKTYGVAASWNDRLEVSLARQDLDTRDNLAPLGLSGLHLKQDILGVKLRVAGDAVLDSDTWMPQVAVGLEHKTAHVGALGPTLFGPLGAKRSGTDVYVSATKLFLAPGVLVNLTLRATQANQNGLLGFGGAQGRSHQIKPELSVAKLLAKNVAVGAEFRAKPDNLNRSVLGEGALKENAWYDVFVAWAPSKQVSLTAAYVDLGRIAPVVQPKRQTGAYLSAQFAF</sequence>
<keyword evidence="1" id="KW-0732">Signal</keyword>